<reference evidence="2 4" key="3">
    <citation type="submission" date="2019-08" db="EMBL/GenBank/DDBJ databases">
        <authorList>
            <person name="Kuhnert P."/>
        </authorList>
    </citation>
    <scope>NUCLEOTIDE SEQUENCE [LARGE SCALE GENOMIC DNA]</scope>
    <source>
        <strain evidence="2 4">B36.5</strain>
    </source>
</reference>
<proteinExistence type="predicted"/>
<evidence type="ECO:0000313" key="3">
    <source>
        <dbReference type="Proteomes" id="UP000042527"/>
    </source>
</evidence>
<organism evidence="1 3">
    <name type="scientific">Treponema phagedenis</name>
    <dbReference type="NCBI Taxonomy" id="162"/>
    <lineage>
        <taxon>Bacteria</taxon>
        <taxon>Pseudomonadati</taxon>
        <taxon>Spirochaetota</taxon>
        <taxon>Spirochaetia</taxon>
        <taxon>Spirochaetales</taxon>
        <taxon>Treponemataceae</taxon>
        <taxon>Treponema</taxon>
    </lineage>
</organism>
<dbReference type="EMBL" id="CDNC01000048">
    <property type="protein sequence ID" value="CEM63097.1"/>
    <property type="molecule type" value="Genomic_DNA"/>
</dbReference>
<name>A0A0B7GZM8_TREPH</name>
<sequence>MNTECFYAIVLPGNLLSVLYEEQRLFQTLIESQFRKMPPFLKYEKRYDQSVLKISAPELRDGYLIRQCSMQGEKLSECFVLGFGGVHAEKLIKTMPELKAQSKVQNIFLPLQCSNWRLAKVELTHYGTYGICWKLREL</sequence>
<evidence type="ECO:0000313" key="1">
    <source>
        <dbReference type="EMBL" id="CEM63097.1"/>
    </source>
</evidence>
<keyword evidence="3" id="KW-1185">Reference proteome</keyword>
<dbReference type="Proteomes" id="UP000323594">
    <property type="component" value="Chromosome"/>
</dbReference>
<reference evidence="3" key="1">
    <citation type="submission" date="2015-01" db="EMBL/GenBank/DDBJ databases">
        <authorList>
            <person name="Manzoor Shahid"/>
            <person name="Zubair Saima"/>
        </authorList>
    </citation>
    <scope>NUCLEOTIDE SEQUENCE [LARGE SCALE GENOMIC DNA]</scope>
    <source>
        <strain evidence="3">V1</strain>
    </source>
</reference>
<protein>
    <submittedName>
        <fullName evidence="1">Uncharacterized protein</fullName>
    </submittedName>
</protein>
<dbReference type="AlphaFoldDB" id="A0A0B7GZM8"/>
<evidence type="ECO:0000313" key="4">
    <source>
        <dbReference type="Proteomes" id="UP000323594"/>
    </source>
</evidence>
<dbReference type="RefSeq" id="WP_002698959.1">
    <property type="nucleotide sequence ID" value="NZ_CDNC01000048.1"/>
</dbReference>
<accession>A0A0B7GZM8</accession>
<gene>
    <name evidence="2" type="ORF">FUT82_06995</name>
    <name evidence="1" type="ORF">TPHV1_60085</name>
</gene>
<reference evidence="1" key="2">
    <citation type="submission" date="2015-01" db="EMBL/GenBank/DDBJ databases">
        <authorList>
            <person name="Xiang T."/>
            <person name="Song Y."/>
            <person name="Huang L."/>
            <person name="Wang B."/>
            <person name="Wu P."/>
        </authorList>
    </citation>
    <scope>NUCLEOTIDE SEQUENCE [LARGE SCALE GENOMIC DNA]</scope>
    <source>
        <strain evidence="1">V1</strain>
    </source>
</reference>
<evidence type="ECO:0000313" key="2">
    <source>
        <dbReference type="EMBL" id="QEJ97767.1"/>
    </source>
</evidence>
<dbReference type="EMBL" id="CP042817">
    <property type="protein sequence ID" value="QEJ97767.1"/>
    <property type="molecule type" value="Genomic_DNA"/>
</dbReference>
<dbReference type="GeneID" id="57753646"/>
<dbReference type="Proteomes" id="UP000042527">
    <property type="component" value="Unassembled WGS sequence"/>
</dbReference>